<dbReference type="EMBL" id="PDUG01000001">
    <property type="protein sequence ID" value="PIC52017.1"/>
    <property type="molecule type" value="Genomic_DNA"/>
</dbReference>
<sequence length="251" mass="28821">MASDGGNSNAGSTNEKAVTGTGGQQPSEQDPKEGKKFFKFVFNVNKKVTDETEMTQDFINDLKHYQEFDETVGKCSSYLENIFIPFSSKSSKNEEDSFARLAKALGEFKSYVPQNHVPAFENFSAKMKAAAASRKSYQAVQSYHIRHMKRFHEQHYDPFMAQRKRFDDARRKMDQAKADVRDAKTTTAIEKKAICYQLTVDDFDQQTEDLIKIIEELPKVKQGYVRDIFVLLTKHKLYHIDMSKYFAASCI</sequence>
<evidence type="ECO:0000256" key="1">
    <source>
        <dbReference type="SAM" id="Coils"/>
    </source>
</evidence>
<dbReference type="Proteomes" id="UP000230233">
    <property type="component" value="Chromosome I"/>
</dbReference>
<name>A0A2G5VJV0_9PELO</name>
<evidence type="ECO:0000313" key="4">
    <source>
        <dbReference type="Proteomes" id="UP000230233"/>
    </source>
</evidence>
<accession>A0A2G5VJV0</accession>
<dbReference type="STRING" id="1611254.A0A2G5VJV0"/>
<feature type="region of interest" description="Disordered" evidence="2">
    <location>
        <begin position="1"/>
        <end position="33"/>
    </location>
</feature>
<dbReference type="SUPFAM" id="SSF103657">
    <property type="entry name" value="BAR/IMD domain-like"/>
    <property type="match status" value="1"/>
</dbReference>
<protein>
    <recommendedName>
        <fullName evidence="5">BAR domain-containing protein</fullName>
    </recommendedName>
</protein>
<comment type="caution">
    <text evidence="3">The sequence shown here is derived from an EMBL/GenBank/DDBJ whole genome shotgun (WGS) entry which is preliminary data.</text>
</comment>
<dbReference type="InterPro" id="IPR027267">
    <property type="entry name" value="AH/BAR_dom_sf"/>
</dbReference>
<keyword evidence="1" id="KW-0175">Coiled coil</keyword>
<evidence type="ECO:0008006" key="5">
    <source>
        <dbReference type="Google" id="ProtNLM"/>
    </source>
</evidence>
<gene>
    <name evidence="3" type="primary">Cni-F36A2.11</name>
    <name evidence="3" type="synonym">Cnig_chr_I.g2294</name>
    <name evidence="3" type="ORF">B9Z55_002294</name>
</gene>
<reference evidence="4" key="1">
    <citation type="submission" date="2017-10" db="EMBL/GenBank/DDBJ databases">
        <title>Rapid genome shrinkage in a self-fertile nematode reveals novel sperm competition proteins.</title>
        <authorList>
            <person name="Yin D."/>
            <person name="Schwarz E.M."/>
            <person name="Thomas C.G."/>
            <person name="Felde R.L."/>
            <person name="Korf I.F."/>
            <person name="Cutter A.D."/>
            <person name="Schartner C.M."/>
            <person name="Ralston E.J."/>
            <person name="Meyer B.J."/>
            <person name="Haag E.S."/>
        </authorList>
    </citation>
    <scope>NUCLEOTIDE SEQUENCE [LARGE SCALE GENOMIC DNA]</scope>
    <source>
        <strain evidence="4">JU1422</strain>
    </source>
</reference>
<organism evidence="3 4">
    <name type="scientific">Caenorhabditis nigoni</name>
    <dbReference type="NCBI Taxonomy" id="1611254"/>
    <lineage>
        <taxon>Eukaryota</taxon>
        <taxon>Metazoa</taxon>
        <taxon>Ecdysozoa</taxon>
        <taxon>Nematoda</taxon>
        <taxon>Chromadorea</taxon>
        <taxon>Rhabditida</taxon>
        <taxon>Rhabditina</taxon>
        <taxon>Rhabditomorpha</taxon>
        <taxon>Rhabditoidea</taxon>
        <taxon>Rhabditidae</taxon>
        <taxon>Peloderinae</taxon>
        <taxon>Caenorhabditis</taxon>
    </lineage>
</organism>
<dbReference type="OrthoDB" id="5835493at2759"/>
<dbReference type="AlphaFoldDB" id="A0A2G5VJV0"/>
<dbReference type="Gene3D" id="1.20.1270.60">
    <property type="entry name" value="Arfaptin homology (AH) domain/BAR domain"/>
    <property type="match status" value="1"/>
</dbReference>
<evidence type="ECO:0000256" key="2">
    <source>
        <dbReference type="SAM" id="MobiDB-lite"/>
    </source>
</evidence>
<proteinExistence type="predicted"/>
<feature type="compositionally biased region" description="Polar residues" evidence="2">
    <location>
        <begin position="1"/>
        <end position="16"/>
    </location>
</feature>
<evidence type="ECO:0000313" key="3">
    <source>
        <dbReference type="EMBL" id="PIC52017.1"/>
    </source>
</evidence>
<keyword evidence="4" id="KW-1185">Reference proteome</keyword>
<feature type="coiled-coil region" evidence="1">
    <location>
        <begin position="159"/>
        <end position="186"/>
    </location>
</feature>